<dbReference type="InterPro" id="IPR000782">
    <property type="entry name" value="FAS1_domain"/>
</dbReference>
<proteinExistence type="predicted"/>
<dbReference type="SUPFAM" id="SSF82153">
    <property type="entry name" value="FAS1 domain"/>
    <property type="match status" value="1"/>
</dbReference>
<organism evidence="2 3">
    <name type="scientific">Cotesia congregata</name>
    <name type="common">Parasitoid wasp</name>
    <name type="synonym">Apanteles congregatus</name>
    <dbReference type="NCBI Taxonomy" id="51543"/>
    <lineage>
        <taxon>Eukaryota</taxon>
        <taxon>Metazoa</taxon>
        <taxon>Ecdysozoa</taxon>
        <taxon>Arthropoda</taxon>
        <taxon>Hexapoda</taxon>
        <taxon>Insecta</taxon>
        <taxon>Pterygota</taxon>
        <taxon>Neoptera</taxon>
        <taxon>Endopterygota</taxon>
        <taxon>Hymenoptera</taxon>
        <taxon>Apocrita</taxon>
        <taxon>Ichneumonoidea</taxon>
        <taxon>Braconidae</taxon>
        <taxon>Microgastrinae</taxon>
        <taxon>Cotesia</taxon>
    </lineage>
</organism>
<keyword evidence="3" id="KW-1185">Reference proteome</keyword>
<name>A0A8J2H0F7_COTCN</name>
<evidence type="ECO:0000313" key="2">
    <source>
        <dbReference type="EMBL" id="CAG5076041.1"/>
    </source>
</evidence>
<sequence length="88" mass="10428">MSLLFLVVEFSQVKKMILESKNLVLGILNRGSTYMLGQRRNFNDRLSEPKKRYTYFVPRNSAWEKAKNIFPSAYKKIFMPDFSYHVSI</sequence>
<protein>
    <submittedName>
        <fullName evidence="2">Similar to Fas1: Fasciclin-1 (Drosophila melanogaster)</fullName>
    </submittedName>
</protein>
<gene>
    <name evidence="2" type="ORF">HICCMSTLAB_LOCUS2022</name>
</gene>
<dbReference type="EMBL" id="CAJNRD030001116">
    <property type="protein sequence ID" value="CAG5076041.1"/>
    <property type="molecule type" value="Genomic_DNA"/>
</dbReference>
<dbReference type="Proteomes" id="UP000786811">
    <property type="component" value="Unassembled WGS sequence"/>
</dbReference>
<feature type="domain" description="FAS1" evidence="1">
    <location>
        <begin position="1"/>
        <end position="88"/>
    </location>
</feature>
<dbReference type="OrthoDB" id="7700931at2759"/>
<accession>A0A8J2H0F7</accession>
<dbReference type="PROSITE" id="PS50213">
    <property type="entry name" value="FAS1"/>
    <property type="match status" value="1"/>
</dbReference>
<evidence type="ECO:0000313" key="3">
    <source>
        <dbReference type="Proteomes" id="UP000786811"/>
    </source>
</evidence>
<evidence type="ECO:0000259" key="1">
    <source>
        <dbReference type="PROSITE" id="PS50213"/>
    </source>
</evidence>
<reference evidence="2" key="1">
    <citation type="submission" date="2021-04" db="EMBL/GenBank/DDBJ databases">
        <authorList>
            <person name="Chebbi M.A.C M."/>
        </authorList>
    </citation>
    <scope>NUCLEOTIDE SEQUENCE</scope>
</reference>
<dbReference type="Gene3D" id="2.30.180.10">
    <property type="entry name" value="FAS1 domain"/>
    <property type="match status" value="1"/>
</dbReference>
<dbReference type="InterPro" id="IPR036378">
    <property type="entry name" value="FAS1_dom_sf"/>
</dbReference>
<dbReference type="Pfam" id="PF02469">
    <property type="entry name" value="Fasciclin"/>
    <property type="match status" value="1"/>
</dbReference>
<comment type="caution">
    <text evidence="2">The sequence shown here is derived from an EMBL/GenBank/DDBJ whole genome shotgun (WGS) entry which is preliminary data.</text>
</comment>
<dbReference type="AlphaFoldDB" id="A0A8J2H0F7"/>